<proteinExistence type="predicted"/>
<accession>A0ABR3JX25</accession>
<name>A0ABR3JX25_9AGAR</name>
<feature type="region of interest" description="Disordered" evidence="1">
    <location>
        <begin position="131"/>
        <end position="197"/>
    </location>
</feature>
<feature type="chain" id="PRO_5046893169" evidence="2">
    <location>
        <begin position="23"/>
        <end position="197"/>
    </location>
</feature>
<feature type="compositionally biased region" description="Polar residues" evidence="1">
    <location>
        <begin position="185"/>
        <end position="197"/>
    </location>
</feature>
<dbReference type="Proteomes" id="UP001556367">
    <property type="component" value="Unassembled WGS sequence"/>
</dbReference>
<keyword evidence="4" id="KW-1185">Reference proteome</keyword>
<keyword evidence="2" id="KW-0732">Signal</keyword>
<sequence>MVHKHTAIIFIAISFRAALTIATPILESTGTQNGISFAPEPKSELAERDHELEARRFRLKNLFGLGDIFTDLLPQPQSQQQDPRLPPIAFAPPAAPHRRQEENMHSAEGYLSYQGSGRRFPFYLNPGGWKVDGSKPPLTPHAQRPGGKRPPSKDHKNCNAYHYKRAFGNYGRSCSDRQRPRCKLSASSSTNGLPSSS</sequence>
<evidence type="ECO:0000256" key="1">
    <source>
        <dbReference type="SAM" id="MobiDB-lite"/>
    </source>
</evidence>
<evidence type="ECO:0000313" key="4">
    <source>
        <dbReference type="Proteomes" id="UP001556367"/>
    </source>
</evidence>
<organism evidence="3 4">
    <name type="scientific">Hohenbuehelia grisea</name>
    <dbReference type="NCBI Taxonomy" id="104357"/>
    <lineage>
        <taxon>Eukaryota</taxon>
        <taxon>Fungi</taxon>
        <taxon>Dikarya</taxon>
        <taxon>Basidiomycota</taxon>
        <taxon>Agaricomycotina</taxon>
        <taxon>Agaricomycetes</taxon>
        <taxon>Agaricomycetidae</taxon>
        <taxon>Agaricales</taxon>
        <taxon>Pleurotineae</taxon>
        <taxon>Pleurotaceae</taxon>
        <taxon>Hohenbuehelia</taxon>
    </lineage>
</organism>
<feature type="region of interest" description="Disordered" evidence="1">
    <location>
        <begin position="73"/>
        <end position="105"/>
    </location>
</feature>
<dbReference type="EMBL" id="JASNQZ010000002">
    <property type="protein sequence ID" value="KAL0960081.1"/>
    <property type="molecule type" value="Genomic_DNA"/>
</dbReference>
<feature type="signal peptide" evidence="2">
    <location>
        <begin position="1"/>
        <end position="22"/>
    </location>
</feature>
<feature type="compositionally biased region" description="Pro residues" evidence="1">
    <location>
        <begin position="84"/>
        <end position="95"/>
    </location>
</feature>
<gene>
    <name evidence="3" type="ORF">HGRIS_011726</name>
</gene>
<evidence type="ECO:0000313" key="3">
    <source>
        <dbReference type="EMBL" id="KAL0960081.1"/>
    </source>
</evidence>
<comment type="caution">
    <text evidence="3">The sequence shown here is derived from an EMBL/GenBank/DDBJ whole genome shotgun (WGS) entry which is preliminary data.</text>
</comment>
<evidence type="ECO:0000256" key="2">
    <source>
        <dbReference type="SAM" id="SignalP"/>
    </source>
</evidence>
<protein>
    <submittedName>
        <fullName evidence="3">Uncharacterized protein</fullName>
    </submittedName>
</protein>
<feature type="compositionally biased region" description="Low complexity" evidence="1">
    <location>
        <begin position="73"/>
        <end position="83"/>
    </location>
</feature>
<reference evidence="4" key="1">
    <citation type="submission" date="2024-06" db="EMBL/GenBank/DDBJ databases">
        <title>Multi-omics analyses provide insights into the biosynthesis of the anticancer antibiotic pleurotin in Hohenbuehelia grisea.</title>
        <authorList>
            <person name="Weaver J.A."/>
            <person name="Alberti F."/>
        </authorList>
    </citation>
    <scope>NUCLEOTIDE SEQUENCE [LARGE SCALE GENOMIC DNA]</scope>
    <source>
        <strain evidence="4">T-177</strain>
    </source>
</reference>